<keyword evidence="1 2" id="KW-0807">Transducer</keyword>
<dbReference type="RefSeq" id="WP_180280024.1">
    <property type="nucleotide sequence ID" value="NZ_JABFDB010000001.1"/>
</dbReference>
<dbReference type="Pfam" id="PF08376">
    <property type="entry name" value="NIT"/>
    <property type="match status" value="1"/>
</dbReference>
<dbReference type="Proteomes" id="UP000584642">
    <property type="component" value="Unassembled WGS sequence"/>
</dbReference>
<evidence type="ECO:0000313" key="6">
    <source>
        <dbReference type="Proteomes" id="UP000584642"/>
    </source>
</evidence>
<keyword evidence="6" id="KW-1185">Reference proteome</keyword>
<comment type="caution">
    <text evidence="5">The sequence shown here is derived from an EMBL/GenBank/DDBJ whole genome shotgun (WGS) entry which is preliminary data.</text>
</comment>
<dbReference type="PANTHER" id="PTHR32089:SF112">
    <property type="entry name" value="LYSOZYME-LIKE PROTEIN-RELATED"/>
    <property type="match status" value="1"/>
</dbReference>
<dbReference type="InterPro" id="IPR004089">
    <property type="entry name" value="MCPsignal_dom"/>
</dbReference>
<evidence type="ECO:0000259" key="4">
    <source>
        <dbReference type="PROSITE" id="PS50111"/>
    </source>
</evidence>
<dbReference type="SMART" id="SM00283">
    <property type="entry name" value="MA"/>
    <property type="match status" value="1"/>
</dbReference>
<dbReference type="PANTHER" id="PTHR32089">
    <property type="entry name" value="METHYL-ACCEPTING CHEMOTAXIS PROTEIN MCPB"/>
    <property type="match status" value="1"/>
</dbReference>
<evidence type="ECO:0000256" key="1">
    <source>
        <dbReference type="ARBA" id="ARBA00023224"/>
    </source>
</evidence>
<name>A0ABX2T506_9PROT</name>
<evidence type="ECO:0000313" key="5">
    <source>
        <dbReference type="EMBL" id="NYZ18263.1"/>
    </source>
</evidence>
<protein>
    <submittedName>
        <fullName evidence="5">Methyl-accepting chemotaxis protein</fullName>
    </submittedName>
</protein>
<dbReference type="Gene3D" id="1.10.287.950">
    <property type="entry name" value="Methyl-accepting chemotaxis protein"/>
    <property type="match status" value="1"/>
</dbReference>
<feature type="domain" description="Methyl-accepting transducer" evidence="4">
    <location>
        <begin position="399"/>
        <end position="635"/>
    </location>
</feature>
<evidence type="ECO:0000256" key="2">
    <source>
        <dbReference type="PROSITE-ProRule" id="PRU00284"/>
    </source>
</evidence>
<reference evidence="5 6" key="1">
    <citation type="submission" date="2020-05" db="EMBL/GenBank/DDBJ databases">
        <title>Azospirillum oleiclasticum sp. nov, a nitrogen-fixing and heavy crude oil-emulsifying bacterium isolated from the crude oil of Yumen Oilfield.</title>
        <authorList>
            <person name="Wu D."/>
            <person name="Cai M."/>
            <person name="Zhang X."/>
        </authorList>
    </citation>
    <scope>NUCLEOTIDE SEQUENCE [LARGE SCALE GENOMIC DNA]</scope>
    <source>
        <strain evidence="5 6">ROY-1-1-2</strain>
    </source>
</reference>
<keyword evidence="3" id="KW-0175">Coiled coil</keyword>
<organism evidence="5 6">
    <name type="scientific">Azospirillum oleiclasticum</name>
    <dbReference type="NCBI Taxonomy" id="2735135"/>
    <lineage>
        <taxon>Bacteria</taxon>
        <taxon>Pseudomonadati</taxon>
        <taxon>Pseudomonadota</taxon>
        <taxon>Alphaproteobacteria</taxon>
        <taxon>Rhodospirillales</taxon>
        <taxon>Azospirillaceae</taxon>
        <taxon>Azospirillum</taxon>
    </lineage>
</organism>
<dbReference type="SUPFAM" id="SSF58104">
    <property type="entry name" value="Methyl-accepting chemotaxis protein (MCP) signaling domain"/>
    <property type="match status" value="1"/>
</dbReference>
<gene>
    <name evidence="5" type="ORF">HND93_00950</name>
</gene>
<proteinExistence type="predicted"/>
<sequence length="659" mass="70085">MSNKELLLAARYLVSAKHRRLMNLERLHVVSDLVAAISGLIHDLQKERGAWNVYLGSGGRMFGDEIARQGELCTEREQAVRACFEALDSSPHRAAIFSRIGVILRDLDSLPALRRDGRALRLTTRDTIAAFSLIIGNLLAVVSEANDVTADADISQRLIALFNYMQGKEFAGQERATGVAAFSAGRFDTTQHRRFLSLISAQNRAFQIFADHAPADLLAAHRTAMDGPWATSFDRMRRTARDVGLTGPLDAVTGPAWFDLATQRINAMKGVEDHIAVDLRRLCALRLTEAEADFRAPVPGGLRVRIAVSIDRRRLVAQARRDRSLAVGMRAMTGLAPGAPAWVATAIRLHRGGADDVETLAAQQREERRLEEERRQTLEDAVHDFGATSESVVASLAGMAHRMNENAARMTENAGAVNRRASSMAEASRDSLAGVHTVARAAEELAVSIGDLNRQADQSLRITADAVTEVSRTNEATEGLRAAADRIGEVVGLIQSIASRTNLLALNATIEAARAGEAGRGFAVVAGEVKALANQTAQATGDIVRQVESIQSASSAVVGTIGTIRGIVASMDDTIGRVASALTQQQAATGRIAATIQQIAAGAGTVATGVDELAGAAADNGTMAGQVLEAAQELETLTRTMSGNLGGFMAKVRVGTSGI</sequence>
<dbReference type="EMBL" id="JABFDB010000001">
    <property type="protein sequence ID" value="NYZ18263.1"/>
    <property type="molecule type" value="Genomic_DNA"/>
</dbReference>
<dbReference type="Pfam" id="PF00015">
    <property type="entry name" value="MCPsignal"/>
    <property type="match status" value="1"/>
</dbReference>
<feature type="coiled-coil region" evidence="3">
    <location>
        <begin position="354"/>
        <end position="381"/>
    </location>
</feature>
<accession>A0ABX2T506</accession>
<dbReference type="PROSITE" id="PS50111">
    <property type="entry name" value="CHEMOTAXIS_TRANSDUC_2"/>
    <property type="match status" value="1"/>
</dbReference>
<evidence type="ECO:0000256" key="3">
    <source>
        <dbReference type="SAM" id="Coils"/>
    </source>
</evidence>
<dbReference type="InterPro" id="IPR013587">
    <property type="entry name" value="Nitrate/nitrite_sensing"/>
</dbReference>